<evidence type="ECO:0000256" key="5">
    <source>
        <dbReference type="ARBA" id="ARBA00022833"/>
    </source>
</evidence>
<dbReference type="Pfam" id="PF04082">
    <property type="entry name" value="Fungal_trans"/>
    <property type="match status" value="1"/>
</dbReference>
<dbReference type="GO" id="GO:0000978">
    <property type="term" value="F:RNA polymerase II cis-regulatory region sequence-specific DNA binding"/>
    <property type="evidence" value="ECO:0007669"/>
    <property type="project" value="InterPro"/>
</dbReference>
<dbReference type="InterPro" id="IPR007219">
    <property type="entry name" value="XnlR_reg_dom"/>
</dbReference>
<gene>
    <name evidence="10" type="ORF">BJ508DRAFT_309736</name>
</gene>
<evidence type="ECO:0000259" key="9">
    <source>
        <dbReference type="PROSITE" id="PS50157"/>
    </source>
</evidence>
<dbReference type="PROSITE" id="PS00028">
    <property type="entry name" value="ZINC_FINGER_C2H2_1"/>
    <property type="match status" value="1"/>
</dbReference>
<evidence type="ECO:0000256" key="6">
    <source>
        <dbReference type="ARBA" id="ARBA00023242"/>
    </source>
</evidence>
<dbReference type="PROSITE" id="PS50157">
    <property type="entry name" value="ZINC_FINGER_C2H2_2"/>
    <property type="match status" value="1"/>
</dbReference>
<dbReference type="SMART" id="SM00355">
    <property type="entry name" value="ZnF_C2H2"/>
    <property type="match status" value="2"/>
</dbReference>
<dbReference type="STRING" id="1160509.A0A3N4I0Z9"/>
<feature type="compositionally biased region" description="Basic and acidic residues" evidence="8">
    <location>
        <begin position="146"/>
        <end position="160"/>
    </location>
</feature>
<evidence type="ECO:0000256" key="1">
    <source>
        <dbReference type="ARBA" id="ARBA00004123"/>
    </source>
</evidence>
<reference evidence="10 11" key="1">
    <citation type="journal article" date="2018" name="Nat. Ecol. Evol.">
        <title>Pezizomycetes genomes reveal the molecular basis of ectomycorrhizal truffle lifestyle.</title>
        <authorList>
            <person name="Murat C."/>
            <person name="Payen T."/>
            <person name="Noel B."/>
            <person name="Kuo A."/>
            <person name="Morin E."/>
            <person name="Chen J."/>
            <person name="Kohler A."/>
            <person name="Krizsan K."/>
            <person name="Balestrini R."/>
            <person name="Da Silva C."/>
            <person name="Montanini B."/>
            <person name="Hainaut M."/>
            <person name="Levati E."/>
            <person name="Barry K.W."/>
            <person name="Belfiori B."/>
            <person name="Cichocki N."/>
            <person name="Clum A."/>
            <person name="Dockter R.B."/>
            <person name="Fauchery L."/>
            <person name="Guy J."/>
            <person name="Iotti M."/>
            <person name="Le Tacon F."/>
            <person name="Lindquist E.A."/>
            <person name="Lipzen A."/>
            <person name="Malagnac F."/>
            <person name="Mello A."/>
            <person name="Molinier V."/>
            <person name="Miyauchi S."/>
            <person name="Poulain J."/>
            <person name="Riccioni C."/>
            <person name="Rubini A."/>
            <person name="Sitrit Y."/>
            <person name="Splivallo R."/>
            <person name="Traeger S."/>
            <person name="Wang M."/>
            <person name="Zifcakova L."/>
            <person name="Wipf D."/>
            <person name="Zambonelli A."/>
            <person name="Paolocci F."/>
            <person name="Nowrousian M."/>
            <person name="Ottonello S."/>
            <person name="Baldrian P."/>
            <person name="Spatafora J.W."/>
            <person name="Henrissat B."/>
            <person name="Nagy L.G."/>
            <person name="Aury J.M."/>
            <person name="Wincker P."/>
            <person name="Grigoriev I.V."/>
            <person name="Bonfante P."/>
            <person name="Martin F.M."/>
        </authorList>
    </citation>
    <scope>NUCLEOTIDE SEQUENCE [LARGE SCALE GENOMIC DNA]</scope>
    <source>
        <strain evidence="10 11">RN42</strain>
    </source>
</reference>
<feature type="compositionally biased region" description="Basic and acidic residues" evidence="8">
    <location>
        <begin position="297"/>
        <end position="317"/>
    </location>
</feature>
<dbReference type="PANTHER" id="PTHR40626">
    <property type="entry name" value="MIP31509P"/>
    <property type="match status" value="1"/>
</dbReference>
<dbReference type="InterPro" id="IPR051059">
    <property type="entry name" value="VerF-like"/>
</dbReference>
<feature type="region of interest" description="Disordered" evidence="8">
    <location>
        <begin position="1"/>
        <end position="42"/>
    </location>
</feature>
<dbReference type="Proteomes" id="UP000275078">
    <property type="component" value="Unassembled WGS sequence"/>
</dbReference>
<dbReference type="GO" id="GO:0008270">
    <property type="term" value="F:zinc ion binding"/>
    <property type="evidence" value="ECO:0007669"/>
    <property type="project" value="UniProtKB-KW"/>
</dbReference>
<evidence type="ECO:0000256" key="7">
    <source>
        <dbReference type="PROSITE-ProRule" id="PRU00042"/>
    </source>
</evidence>
<dbReference type="GO" id="GO:0006351">
    <property type="term" value="P:DNA-templated transcription"/>
    <property type="evidence" value="ECO:0007669"/>
    <property type="project" value="InterPro"/>
</dbReference>
<evidence type="ECO:0000313" key="10">
    <source>
        <dbReference type="EMBL" id="RPA77891.1"/>
    </source>
</evidence>
<feature type="compositionally biased region" description="Polar residues" evidence="8">
    <location>
        <begin position="32"/>
        <end position="42"/>
    </location>
</feature>
<protein>
    <recommendedName>
        <fullName evidence="9">C2H2-type domain-containing protein</fullName>
    </recommendedName>
</protein>
<evidence type="ECO:0000256" key="4">
    <source>
        <dbReference type="ARBA" id="ARBA00022771"/>
    </source>
</evidence>
<dbReference type="GO" id="GO:0000785">
    <property type="term" value="C:chromatin"/>
    <property type="evidence" value="ECO:0007669"/>
    <property type="project" value="TreeGrafter"/>
</dbReference>
<dbReference type="GO" id="GO:0005634">
    <property type="term" value="C:nucleus"/>
    <property type="evidence" value="ECO:0007669"/>
    <property type="project" value="UniProtKB-SubCell"/>
</dbReference>
<dbReference type="InterPro" id="IPR036236">
    <property type="entry name" value="Znf_C2H2_sf"/>
</dbReference>
<keyword evidence="4 7" id="KW-0863">Zinc-finger</keyword>
<name>A0A3N4I0Z9_ASCIM</name>
<keyword evidence="6" id="KW-0539">Nucleus</keyword>
<dbReference type="Gene3D" id="3.30.160.60">
    <property type="entry name" value="Classic Zinc Finger"/>
    <property type="match status" value="1"/>
</dbReference>
<keyword evidence="11" id="KW-1185">Reference proteome</keyword>
<dbReference type="SUPFAM" id="SSF57667">
    <property type="entry name" value="beta-beta-alpha zinc fingers"/>
    <property type="match status" value="1"/>
</dbReference>
<feature type="compositionally biased region" description="Polar residues" evidence="8">
    <location>
        <begin position="165"/>
        <end position="175"/>
    </location>
</feature>
<organism evidence="10 11">
    <name type="scientific">Ascobolus immersus RN42</name>
    <dbReference type="NCBI Taxonomy" id="1160509"/>
    <lineage>
        <taxon>Eukaryota</taxon>
        <taxon>Fungi</taxon>
        <taxon>Dikarya</taxon>
        <taxon>Ascomycota</taxon>
        <taxon>Pezizomycotina</taxon>
        <taxon>Pezizomycetes</taxon>
        <taxon>Pezizales</taxon>
        <taxon>Ascobolaceae</taxon>
        <taxon>Ascobolus</taxon>
    </lineage>
</organism>
<evidence type="ECO:0000256" key="3">
    <source>
        <dbReference type="ARBA" id="ARBA00022737"/>
    </source>
</evidence>
<feature type="region of interest" description="Disordered" evidence="8">
    <location>
        <begin position="137"/>
        <end position="175"/>
    </location>
</feature>
<keyword evidence="2" id="KW-0479">Metal-binding</keyword>
<dbReference type="PANTHER" id="PTHR40626:SF11">
    <property type="entry name" value="ZINC FINGER PROTEIN YPR022C"/>
    <property type="match status" value="1"/>
</dbReference>
<dbReference type="InterPro" id="IPR013087">
    <property type="entry name" value="Znf_C2H2_type"/>
</dbReference>
<evidence type="ECO:0000313" key="11">
    <source>
        <dbReference type="Proteomes" id="UP000275078"/>
    </source>
</evidence>
<dbReference type="CDD" id="cd12148">
    <property type="entry name" value="fungal_TF_MHR"/>
    <property type="match status" value="1"/>
</dbReference>
<feature type="compositionally biased region" description="Polar residues" evidence="8">
    <location>
        <begin position="1"/>
        <end position="12"/>
    </location>
</feature>
<proteinExistence type="predicted"/>
<dbReference type="GO" id="GO:0000981">
    <property type="term" value="F:DNA-binding transcription factor activity, RNA polymerase II-specific"/>
    <property type="evidence" value="ECO:0007669"/>
    <property type="project" value="InterPro"/>
</dbReference>
<evidence type="ECO:0000256" key="2">
    <source>
        <dbReference type="ARBA" id="ARBA00022723"/>
    </source>
</evidence>
<keyword evidence="3" id="KW-0677">Repeat</keyword>
<keyword evidence="5" id="KW-0862">Zinc</keyword>
<evidence type="ECO:0000256" key="8">
    <source>
        <dbReference type="SAM" id="MobiDB-lite"/>
    </source>
</evidence>
<dbReference type="OrthoDB" id="1405595at2759"/>
<dbReference type="EMBL" id="ML119719">
    <property type="protein sequence ID" value="RPA77891.1"/>
    <property type="molecule type" value="Genomic_DNA"/>
</dbReference>
<sequence length="869" mass="99591">MARSANNGTTKRSPGASPLGPTLTGAQAGVTKRTSAAGTGQQSLALKARRYIDININDVRNERARGKWTEEDERKWRSTKPYECEICGERGSTRYNIENRHKVNRHFPQKVIPCPDCKLMFTRKDNLIKHQKKAHAELFKNANGGKDTDGKKIKREESPPKRMSSLDNSKPGTNSGEIKEMIKKFRTFFAPDLPPNPVAGLGKYYNPKKLPFLPPQLLTHYVDYYFDPSAFHNHVPMLHKPTFKPKQVMASFLRAVCALGGLYDPTNKTLSGQLWESGWKVMERWVEKGLEDDDDKPEPGKDQNILKEDDHLDKAERERRDREQKLAVLQGFIMFVFYGTFSGDKVRWTKAARLHQRCVEIAREYGYFKDIGPIYSLPQYAQLALHQQWALFIECESKKRAAFALFLADCHLAMLLNQPRLVRTSELKYMSFPCDDSLYEAETAEEWNRARLDFAEYEMTVDFNVNYAPHYTKIGKEGRTLMFWDIFRALLRGDDSPGNPLEGARVNDFSAYILIMALHMEILSLTQRVADEEEGDSMAGEKPLVFFPREKQAYIDKLRKALNALGRISRFGHILQTERLRPMELMRYSLGFEGVYDHTIQTAAAEVPKLKGCAKTFYLAWHLAHIHLVVPDRMVLGSGDVPLTMMNLLRNLVRETKDRVESNVPININAQANSTSWFEQAGGLEGHLYAVLRYLGRSTGLEDEYRNLEFPTAGMMSFKALMVVWEILVRANREEEQTRSWQLGVVDGVDWGMGLNVSQDYLNQKLLQQWHTVADTFPRPISYALIGPGNIGSDADRRSRETGEHFVAVMHEFVRLQEELEGDDPLSGEIEVRFLRWVNGVFKEMDCWDVGRVVSACLEKENLVERDEY</sequence>
<feature type="domain" description="C2H2-type" evidence="9">
    <location>
        <begin position="112"/>
        <end position="136"/>
    </location>
</feature>
<feature type="region of interest" description="Disordered" evidence="8">
    <location>
        <begin position="290"/>
        <end position="317"/>
    </location>
</feature>
<accession>A0A3N4I0Z9</accession>
<dbReference type="AlphaFoldDB" id="A0A3N4I0Z9"/>
<comment type="subcellular location">
    <subcellularLocation>
        <location evidence="1">Nucleus</location>
    </subcellularLocation>
</comment>
<dbReference type="Pfam" id="PF00096">
    <property type="entry name" value="zf-C2H2"/>
    <property type="match status" value="1"/>
</dbReference>